<keyword evidence="13" id="KW-1185">Reference proteome</keyword>
<dbReference type="OrthoDB" id="871890at2759"/>
<keyword evidence="4 9" id="KW-0349">Heme</keyword>
<evidence type="ECO:0000256" key="5">
    <source>
        <dbReference type="ARBA" id="ARBA00022723"/>
    </source>
</evidence>
<dbReference type="GO" id="GO:0005506">
    <property type="term" value="F:iron ion binding"/>
    <property type="evidence" value="ECO:0007669"/>
    <property type="project" value="InterPro"/>
</dbReference>
<keyword evidence="8 10" id="KW-0503">Monooxygenase</keyword>
<keyword evidence="11" id="KW-0812">Transmembrane</keyword>
<evidence type="ECO:0000256" key="7">
    <source>
        <dbReference type="ARBA" id="ARBA00023004"/>
    </source>
</evidence>
<dbReference type="EMBL" id="CACTIH010003652">
    <property type="protein sequence ID" value="CAA2980732.1"/>
    <property type="molecule type" value="Genomic_DNA"/>
</dbReference>
<dbReference type="InterPro" id="IPR036396">
    <property type="entry name" value="Cyt_P450_sf"/>
</dbReference>
<comment type="similarity">
    <text evidence="3 10">Belongs to the cytochrome P450 family.</text>
</comment>
<evidence type="ECO:0000256" key="1">
    <source>
        <dbReference type="ARBA" id="ARBA00001971"/>
    </source>
</evidence>
<evidence type="ECO:0000256" key="8">
    <source>
        <dbReference type="ARBA" id="ARBA00023033"/>
    </source>
</evidence>
<sequence length="533" mass="59893">MQFTEAMEKYTGSFYITCSVIITLLLAVIIIFKWVIHTKRRSLPPGPIGLPIVGCLIQMIINKPTFRWIHNVMDDMHTEIACILLGGVRVISVSSPELAREFLKQQDIIFASRPHCMSGRLSSSGYLSAALSPMGDQWKKMKGVLALHVLSPAKHRWLHDKRMEEADNLVRYVYNQYKNSSEVGCLVNVRVAAQQYCGNVIRRLIFGKRYFGNGMEDGGPGTEEEEHVAALFKILSSLFGFSISDYVPWLELFDFDGHKGMLKKAIGCLSKFHDPEIHDRIQTWKKGRRANEEDILDVLINLKDSKGAPLLTIEEIKAQIIEIMLAAVDNPSNAIEWALAEMINQPQILKRATAELDLVVGRNRLVQESDLNKLNYVKACARESFRLHPIAPFNVPHVSMEDTTVAGYSIPKGSHILLSRPGLGRNPRIWEDPLKYKPERHLKVDGSAVALVDSELNMLSFSIGKRGCAGVVLGSTMTTMLFARLIHGFTWNAPPDVTSIDLTESEYDLLRAKPLFALAKPRLSSNIYQQLQI</sequence>
<dbReference type="Gene3D" id="1.10.630.10">
    <property type="entry name" value="Cytochrome P450"/>
    <property type="match status" value="1"/>
</dbReference>
<evidence type="ECO:0000256" key="3">
    <source>
        <dbReference type="ARBA" id="ARBA00010617"/>
    </source>
</evidence>
<evidence type="ECO:0000313" key="12">
    <source>
        <dbReference type="EMBL" id="CAA2980732.1"/>
    </source>
</evidence>
<evidence type="ECO:0000256" key="9">
    <source>
        <dbReference type="PIRSR" id="PIRSR602401-1"/>
    </source>
</evidence>
<dbReference type="PANTHER" id="PTHR47944:SF4">
    <property type="entry name" value="OS09G0441700 PROTEIN"/>
    <property type="match status" value="1"/>
</dbReference>
<evidence type="ECO:0000256" key="4">
    <source>
        <dbReference type="ARBA" id="ARBA00022617"/>
    </source>
</evidence>
<protein>
    <submittedName>
        <fullName evidence="12">Isoleucine N-monooxygenase 1-like</fullName>
    </submittedName>
</protein>
<organism evidence="12 13">
    <name type="scientific">Olea europaea subsp. europaea</name>
    <dbReference type="NCBI Taxonomy" id="158383"/>
    <lineage>
        <taxon>Eukaryota</taxon>
        <taxon>Viridiplantae</taxon>
        <taxon>Streptophyta</taxon>
        <taxon>Embryophyta</taxon>
        <taxon>Tracheophyta</taxon>
        <taxon>Spermatophyta</taxon>
        <taxon>Magnoliopsida</taxon>
        <taxon>eudicotyledons</taxon>
        <taxon>Gunneridae</taxon>
        <taxon>Pentapetalae</taxon>
        <taxon>asterids</taxon>
        <taxon>lamiids</taxon>
        <taxon>Lamiales</taxon>
        <taxon>Oleaceae</taxon>
        <taxon>Oleeae</taxon>
        <taxon>Olea</taxon>
    </lineage>
</organism>
<reference evidence="12 13" key="1">
    <citation type="submission" date="2019-12" db="EMBL/GenBank/DDBJ databases">
        <authorList>
            <person name="Alioto T."/>
            <person name="Alioto T."/>
            <person name="Gomez Garrido J."/>
        </authorList>
    </citation>
    <scope>NUCLEOTIDE SEQUENCE [LARGE SCALE GENOMIC DNA]</scope>
</reference>
<dbReference type="FunFam" id="1.10.630.10:FF:000037">
    <property type="entry name" value="Cytochrome P450 9"/>
    <property type="match status" value="1"/>
</dbReference>
<dbReference type="InterPro" id="IPR001128">
    <property type="entry name" value="Cyt_P450"/>
</dbReference>
<keyword evidence="6 10" id="KW-0560">Oxidoreductase</keyword>
<accession>A0A8S0RNG8</accession>
<evidence type="ECO:0000256" key="11">
    <source>
        <dbReference type="SAM" id="Phobius"/>
    </source>
</evidence>
<dbReference type="GO" id="GO:0020037">
    <property type="term" value="F:heme binding"/>
    <property type="evidence" value="ECO:0007669"/>
    <property type="project" value="InterPro"/>
</dbReference>
<keyword evidence="11" id="KW-0472">Membrane</keyword>
<evidence type="ECO:0000313" key="13">
    <source>
        <dbReference type="Proteomes" id="UP000594638"/>
    </source>
</evidence>
<keyword evidence="7 9" id="KW-0408">Iron</keyword>
<feature type="binding site" description="axial binding residue" evidence="9">
    <location>
        <position position="468"/>
    </location>
    <ligand>
        <name>heme</name>
        <dbReference type="ChEBI" id="CHEBI:30413"/>
    </ligand>
    <ligandPart>
        <name>Fe</name>
        <dbReference type="ChEBI" id="CHEBI:18248"/>
    </ligandPart>
</feature>
<comment type="cofactor">
    <cofactor evidence="1 9">
        <name>heme</name>
        <dbReference type="ChEBI" id="CHEBI:30413"/>
    </cofactor>
</comment>
<dbReference type="SUPFAM" id="SSF48264">
    <property type="entry name" value="Cytochrome P450"/>
    <property type="match status" value="1"/>
</dbReference>
<name>A0A8S0RNG8_OLEEU</name>
<dbReference type="Pfam" id="PF00067">
    <property type="entry name" value="p450"/>
    <property type="match status" value="1"/>
</dbReference>
<keyword evidence="5 9" id="KW-0479">Metal-binding</keyword>
<dbReference type="PANTHER" id="PTHR47944">
    <property type="entry name" value="CYTOCHROME P450 98A9"/>
    <property type="match status" value="1"/>
</dbReference>
<feature type="transmembrane region" description="Helical" evidence="11">
    <location>
        <begin position="12"/>
        <end position="36"/>
    </location>
</feature>
<dbReference type="InterPro" id="IPR017972">
    <property type="entry name" value="Cyt_P450_CS"/>
</dbReference>
<dbReference type="PRINTS" id="PR00463">
    <property type="entry name" value="EP450I"/>
</dbReference>
<dbReference type="AlphaFoldDB" id="A0A8S0RNG8"/>
<gene>
    <name evidence="12" type="ORF">OLEA9_A106238</name>
</gene>
<dbReference type="Gramene" id="OE9A106238T1">
    <property type="protein sequence ID" value="OE9A106238C1"/>
    <property type="gene ID" value="OE9A106238"/>
</dbReference>
<dbReference type="GO" id="GO:0016705">
    <property type="term" value="F:oxidoreductase activity, acting on paired donors, with incorporation or reduction of molecular oxygen"/>
    <property type="evidence" value="ECO:0007669"/>
    <property type="project" value="InterPro"/>
</dbReference>
<dbReference type="Proteomes" id="UP000594638">
    <property type="component" value="Unassembled WGS sequence"/>
</dbReference>
<comment type="caution">
    <text evidence="12">The sequence shown here is derived from an EMBL/GenBank/DDBJ whole genome shotgun (WGS) entry which is preliminary data.</text>
</comment>
<keyword evidence="11" id="KW-1133">Transmembrane helix</keyword>
<dbReference type="GO" id="GO:0016020">
    <property type="term" value="C:membrane"/>
    <property type="evidence" value="ECO:0007669"/>
    <property type="project" value="UniProtKB-SubCell"/>
</dbReference>
<comment type="subcellular location">
    <subcellularLocation>
        <location evidence="2">Membrane</location>
        <topology evidence="2">Single-pass membrane protein</topology>
    </subcellularLocation>
</comment>
<dbReference type="GO" id="GO:0004497">
    <property type="term" value="F:monooxygenase activity"/>
    <property type="evidence" value="ECO:0007669"/>
    <property type="project" value="UniProtKB-KW"/>
</dbReference>
<evidence type="ECO:0000256" key="2">
    <source>
        <dbReference type="ARBA" id="ARBA00004167"/>
    </source>
</evidence>
<dbReference type="InterPro" id="IPR002401">
    <property type="entry name" value="Cyt_P450_E_grp-I"/>
</dbReference>
<proteinExistence type="inferred from homology"/>
<evidence type="ECO:0000256" key="6">
    <source>
        <dbReference type="ARBA" id="ARBA00023002"/>
    </source>
</evidence>
<evidence type="ECO:0000256" key="10">
    <source>
        <dbReference type="RuleBase" id="RU000461"/>
    </source>
</evidence>
<dbReference type="GO" id="GO:0044550">
    <property type="term" value="P:secondary metabolite biosynthetic process"/>
    <property type="evidence" value="ECO:0007669"/>
    <property type="project" value="UniProtKB-ARBA"/>
</dbReference>
<dbReference type="PROSITE" id="PS00086">
    <property type="entry name" value="CYTOCHROME_P450"/>
    <property type="match status" value="1"/>
</dbReference>